<evidence type="ECO:0000256" key="5">
    <source>
        <dbReference type="ARBA" id="ARBA00022741"/>
    </source>
</evidence>
<feature type="transmembrane region" description="Helical" evidence="10">
    <location>
        <begin position="580"/>
        <end position="601"/>
    </location>
</feature>
<dbReference type="FunFam" id="3.40.50.300:FF:001276">
    <property type="entry name" value="Uncharacterized protein, isoform A"/>
    <property type="match status" value="1"/>
</dbReference>
<dbReference type="InterPro" id="IPR013525">
    <property type="entry name" value="ABC2_TM"/>
</dbReference>
<dbReference type="PROSITE" id="PS00211">
    <property type="entry name" value="ABC_TRANSPORTER_1"/>
    <property type="match status" value="1"/>
</dbReference>
<comment type="caution">
    <text evidence="12">The sequence shown here is derived from an EMBL/GenBank/DDBJ whole genome shotgun (WGS) entry which is preliminary data.</text>
</comment>
<dbReference type="GO" id="GO:0005524">
    <property type="term" value="F:ATP binding"/>
    <property type="evidence" value="ECO:0007669"/>
    <property type="project" value="UniProtKB-KW"/>
</dbReference>
<feature type="compositionally biased region" description="Polar residues" evidence="9">
    <location>
        <begin position="436"/>
        <end position="453"/>
    </location>
</feature>
<keyword evidence="8 10" id="KW-0472">Membrane</keyword>
<accession>A0AAU9VQK2</accession>
<dbReference type="InterPro" id="IPR043926">
    <property type="entry name" value="ABCG_dom"/>
</dbReference>
<dbReference type="CDD" id="cd03213">
    <property type="entry name" value="ABCG_EPDR"/>
    <property type="match status" value="1"/>
</dbReference>
<dbReference type="PROSITE" id="PS50893">
    <property type="entry name" value="ABC_TRANSPORTER_2"/>
    <property type="match status" value="1"/>
</dbReference>
<keyword evidence="4 10" id="KW-0812">Transmembrane</keyword>
<dbReference type="GO" id="GO:0005886">
    <property type="term" value="C:plasma membrane"/>
    <property type="evidence" value="ECO:0007669"/>
    <property type="project" value="TreeGrafter"/>
</dbReference>
<dbReference type="InterPro" id="IPR017871">
    <property type="entry name" value="ABC_transporter-like_CS"/>
</dbReference>
<evidence type="ECO:0000256" key="7">
    <source>
        <dbReference type="ARBA" id="ARBA00022989"/>
    </source>
</evidence>
<dbReference type="Pfam" id="PF00005">
    <property type="entry name" value="ABC_tran"/>
    <property type="match status" value="1"/>
</dbReference>
<dbReference type="SUPFAM" id="SSF52540">
    <property type="entry name" value="P-loop containing nucleoside triphosphate hydrolases"/>
    <property type="match status" value="1"/>
</dbReference>
<gene>
    <name evidence="12" type="ORF">PMEA_00016998</name>
</gene>
<feature type="transmembrane region" description="Helical" evidence="10">
    <location>
        <begin position="622"/>
        <end position="645"/>
    </location>
</feature>
<keyword evidence="5" id="KW-0547">Nucleotide-binding</keyword>
<keyword evidence="6" id="KW-0067">ATP-binding</keyword>
<evidence type="ECO:0000256" key="1">
    <source>
        <dbReference type="ARBA" id="ARBA00004141"/>
    </source>
</evidence>
<dbReference type="AlphaFoldDB" id="A0AAU9VQK2"/>
<evidence type="ECO:0000256" key="2">
    <source>
        <dbReference type="ARBA" id="ARBA00005814"/>
    </source>
</evidence>
<dbReference type="PANTHER" id="PTHR48041">
    <property type="entry name" value="ABC TRANSPORTER G FAMILY MEMBER 28"/>
    <property type="match status" value="1"/>
</dbReference>
<feature type="region of interest" description="Disordered" evidence="9">
    <location>
        <begin position="292"/>
        <end position="453"/>
    </location>
</feature>
<dbReference type="InterPro" id="IPR003439">
    <property type="entry name" value="ABC_transporter-like_ATP-bd"/>
</dbReference>
<evidence type="ECO:0000256" key="10">
    <source>
        <dbReference type="SAM" id="Phobius"/>
    </source>
</evidence>
<evidence type="ECO:0000313" key="13">
    <source>
        <dbReference type="Proteomes" id="UP001159428"/>
    </source>
</evidence>
<feature type="transmembrane region" description="Helical" evidence="10">
    <location>
        <begin position="779"/>
        <end position="800"/>
    </location>
</feature>
<dbReference type="InterPro" id="IPR027417">
    <property type="entry name" value="P-loop_NTPase"/>
</dbReference>
<evidence type="ECO:0000256" key="4">
    <source>
        <dbReference type="ARBA" id="ARBA00022692"/>
    </source>
</evidence>
<feature type="transmembrane region" description="Helical" evidence="10">
    <location>
        <begin position="689"/>
        <end position="706"/>
    </location>
</feature>
<keyword evidence="7 10" id="KW-1133">Transmembrane helix</keyword>
<dbReference type="GO" id="GO:0016887">
    <property type="term" value="F:ATP hydrolysis activity"/>
    <property type="evidence" value="ECO:0007669"/>
    <property type="project" value="InterPro"/>
</dbReference>
<sequence length="804" mass="89784">MSIERATKMIEDVEENIPVFLSFNNLGVKIGDREILRNVSGKVNPGELLAVMGPSGSGKTTLLNILAGRMFPESGEILLNGTQLNKKLKKAICYVLQEDIFFANLTLRETLTFSAMLRLPDALSKAEKLQKVDEIVDSLDIRKCLDTKIGSPFERGLSGGEKKRANIGSELITNPSLIYLDEPTSGLDSSNALNLVKTLKSFAAREKKTVVTTIHQPSSQIFYMFDKVLLLCGGQVAYYGKASRVLDFFESVGLVCDAHFNPADFILEKVTEGEEVQERIVQGWAERQKRRQKYSAISYNHRPGRTDTPSPTPEKDDKDKSQDMASATSPKNGQQKATEELQNKDDVSVHCTSDVHEVDENSEVPEKENKTSPASDRSGESTGELLVADSSNEQKDTPRQENGGEFSSEEMLDKEKESKTGNGLIPFGNDGLPSEMSESSNLLASNPKPSASKTLWRNVRDSFTKSSDHLPQVPSEILVPVADVNVAVVSYKRSTSRDYSKIDVHDDDEDHSALYSDISTSWPTSFWTQFTVLLLRTFKQSKPDILSKLELSQNLLLALVSGLIWFQLPYKEKSIEDRYSLLFFVVVYWMFNPLFQALLSFPSERTVVNKERAAGYYRLSAYYLAKLFSELPLVLCQPTLFYTAVYWMTGLNRSESFLGGLFVLLLTAITGQSIGLCIGATVMNFKKSIVVCAVYGLTCMLLGGFYQKNIPSWLSWFQYAAFLKYSYEASLVIEFADSPSFSCSATESSYGKCHNNGTVIEGTDILERLNVTRSVGENIAVLLCFIFIFRILTYLSLRYLHKPK</sequence>
<evidence type="ECO:0000256" key="9">
    <source>
        <dbReference type="SAM" id="MobiDB-lite"/>
    </source>
</evidence>
<feature type="compositionally biased region" description="Polar residues" evidence="9">
    <location>
        <begin position="323"/>
        <end position="336"/>
    </location>
</feature>
<feature type="compositionally biased region" description="Basic and acidic residues" evidence="9">
    <location>
        <begin position="313"/>
        <end position="322"/>
    </location>
</feature>
<evidence type="ECO:0000256" key="6">
    <source>
        <dbReference type="ARBA" id="ARBA00022840"/>
    </source>
</evidence>
<evidence type="ECO:0000256" key="8">
    <source>
        <dbReference type="ARBA" id="ARBA00023136"/>
    </source>
</evidence>
<comment type="similarity">
    <text evidence="2">Belongs to the ABC transporter superfamily. ABCG family. Eye pigment precursor importer (TC 3.A.1.204) subfamily.</text>
</comment>
<protein>
    <recommendedName>
        <fullName evidence="11">ABC transporter domain-containing protein</fullName>
    </recommendedName>
</protein>
<keyword evidence="3" id="KW-0813">Transport</keyword>
<dbReference type="EMBL" id="CALNXJ010000003">
    <property type="protein sequence ID" value="CAH3036629.1"/>
    <property type="molecule type" value="Genomic_DNA"/>
</dbReference>
<dbReference type="Proteomes" id="UP001159428">
    <property type="component" value="Unassembled WGS sequence"/>
</dbReference>
<keyword evidence="13" id="KW-1185">Reference proteome</keyword>
<proteinExistence type="inferred from homology"/>
<dbReference type="InterPro" id="IPR050352">
    <property type="entry name" value="ABCG_transporters"/>
</dbReference>
<evidence type="ECO:0000256" key="3">
    <source>
        <dbReference type="ARBA" id="ARBA00022448"/>
    </source>
</evidence>
<evidence type="ECO:0000259" key="11">
    <source>
        <dbReference type="PROSITE" id="PS50893"/>
    </source>
</evidence>
<reference evidence="12 13" key="1">
    <citation type="submission" date="2022-05" db="EMBL/GenBank/DDBJ databases">
        <authorList>
            <consortium name="Genoscope - CEA"/>
            <person name="William W."/>
        </authorList>
    </citation>
    <scope>NUCLEOTIDE SEQUENCE [LARGE SCALE GENOMIC DNA]</scope>
</reference>
<dbReference type="Gene3D" id="3.40.50.300">
    <property type="entry name" value="P-loop containing nucleotide triphosphate hydrolases"/>
    <property type="match status" value="1"/>
</dbReference>
<comment type="subcellular location">
    <subcellularLocation>
        <location evidence="1">Membrane</location>
        <topology evidence="1">Multi-pass membrane protein</topology>
    </subcellularLocation>
</comment>
<feature type="transmembrane region" description="Helical" evidence="10">
    <location>
        <begin position="657"/>
        <end position="682"/>
    </location>
</feature>
<dbReference type="Pfam" id="PF01061">
    <property type="entry name" value="ABC2_membrane"/>
    <property type="match status" value="1"/>
</dbReference>
<feature type="domain" description="ABC transporter" evidence="11">
    <location>
        <begin position="21"/>
        <end position="258"/>
    </location>
</feature>
<dbReference type="InterPro" id="IPR003593">
    <property type="entry name" value="AAA+_ATPase"/>
</dbReference>
<dbReference type="GO" id="GO:0140359">
    <property type="term" value="F:ABC-type transporter activity"/>
    <property type="evidence" value="ECO:0007669"/>
    <property type="project" value="InterPro"/>
</dbReference>
<dbReference type="Pfam" id="PF19055">
    <property type="entry name" value="ABC2_membrane_7"/>
    <property type="match status" value="1"/>
</dbReference>
<dbReference type="SMART" id="SM00382">
    <property type="entry name" value="AAA"/>
    <property type="match status" value="1"/>
</dbReference>
<feature type="compositionally biased region" description="Basic and acidic residues" evidence="9">
    <location>
        <begin position="337"/>
        <end position="370"/>
    </location>
</feature>
<dbReference type="PANTHER" id="PTHR48041:SF63">
    <property type="entry name" value="EARLY GENE AT 23, ISOFORM C"/>
    <property type="match status" value="1"/>
</dbReference>
<organism evidence="12 13">
    <name type="scientific">Pocillopora meandrina</name>
    <dbReference type="NCBI Taxonomy" id="46732"/>
    <lineage>
        <taxon>Eukaryota</taxon>
        <taxon>Metazoa</taxon>
        <taxon>Cnidaria</taxon>
        <taxon>Anthozoa</taxon>
        <taxon>Hexacorallia</taxon>
        <taxon>Scleractinia</taxon>
        <taxon>Astrocoeniina</taxon>
        <taxon>Pocilloporidae</taxon>
        <taxon>Pocillopora</taxon>
    </lineage>
</organism>
<name>A0AAU9VQK2_9CNID</name>
<evidence type="ECO:0000313" key="12">
    <source>
        <dbReference type="EMBL" id="CAH3036629.1"/>
    </source>
</evidence>